<accession>A0ABQ9II60</accession>
<gene>
    <name evidence="1" type="ORF">PR048_001748</name>
</gene>
<dbReference type="Proteomes" id="UP001159363">
    <property type="component" value="Chromosome 1"/>
</dbReference>
<protein>
    <submittedName>
        <fullName evidence="1">Uncharacterized protein</fullName>
    </submittedName>
</protein>
<keyword evidence="2" id="KW-1185">Reference proteome</keyword>
<evidence type="ECO:0000313" key="2">
    <source>
        <dbReference type="Proteomes" id="UP001159363"/>
    </source>
</evidence>
<sequence>MADSNVCLVAINVGAYGEEGNSTVFRDSPLGKTLNSGNLNLTPLRCLPNNHEDPQPYVFVSDETFRIPTNILRPYPARELNASN</sequence>
<proteinExistence type="predicted"/>
<name>A0ABQ9II60_9NEOP</name>
<reference evidence="1 2" key="1">
    <citation type="submission" date="2023-02" db="EMBL/GenBank/DDBJ databases">
        <title>LHISI_Scaffold_Assembly.</title>
        <authorList>
            <person name="Stuart O.P."/>
            <person name="Cleave R."/>
            <person name="Magrath M.J.L."/>
            <person name="Mikheyev A.S."/>
        </authorList>
    </citation>
    <scope>NUCLEOTIDE SEQUENCE [LARGE SCALE GENOMIC DNA]</scope>
    <source>
        <strain evidence="1">Daus_M_001</strain>
        <tissue evidence="1">Leg muscle</tissue>
    </source>
</reference>
<evidence type="ECO:0000313" key="1">
    <source>
        <dbReference type="EMBL" id="KAJ8896404.1"/>
    </source>
</evidence>
<dbReference type="EMBL" id="JARBHB010000001">
    <property type="protein sequence ID" value="KAJ8896404.1"/>
    <property type="molecule type" value="Genomic_DNA"/>
</dbReference>
<comment type="caution">
    <text evidence="1">The sequence shown here is derived from an EMBL/GenBank/DDBJ whole genome shotgun (WGS) entry which is preliminary data.</text>
</comment>
<organism evidence="1 2">
    <name type="scientific">Dryococelus australis</name>
    <dbReference type="NCBI Taxonomy" id="614101"/>
    <lineage>
        <taxon>Eukaryota</taxon>
        <taxon>Metazoa</taxon>
        <taxon>Ecdysozoa</taxon>
        <taxon>Arthropoda</taxon>
        <taxon>Hexapoda</taxon>
        <taxon>Insecta</taxon>
        <taxon>Pterygota</taxon>
        <taxon>Neoptera</taxon>
        <taxon>Polyneoptera</taxon>
        <taxon>Phasmatodea</taxon>
        <taxon>Verophasmatodea</taxon>
        <taxon>Anareolatae</taxon>
        <taxon>Phasmatidae</taxon>
        <taxon>Eurycanthinae</taxon>
        <taxon>Dryococelus</taxon>
    </lineage>
</organism>